<feature type="transmembrane region" description="Helical" evidence="5">
    <location>
        <begin position="263"/>
        <end position="283"/>
    </location>
</feature>
<dbReference type="OMA" id="LAAFRWC"/>
<dbReference type="PANTHER" id="PTHR21706:SF15">
    <property type="entry name" value="TRANSMEMBRANE PROTEIN 65"/>
    <property type="match status" value="1"/>
</dbReference>
<dbReference type="InterPro" id="IPR019537">
    <property type="entry name" value="TMEM65"/>
</dbReference>
<keyword evidence="7" id="KW-1185">Reference proteome</keyword>
<evidence type="ECO:0000256" key="5">
    <source>
        <dbReference type="SAM" id="Phobius"/>
    </source>
</evidence>
<evidence type="ECO:0000313" key="7">
    <source>
        <dbReference type="Proteomes" id="UP000002358"/>
    </source>
</evidence>
<organism evidence="6 7">
    <name type="scientific">Nasonia vitripennis</name>
    <name type="common">Parasitic wasp</name>
    <dbReference type="NCBI Taxonomy" id="7425"/>
    <lineage>
        <taxon>Eukaryota</taxon>
        <taxon>Metazoa</taxon>
        <taxon>Ecdysozoa</taxon>
        <taxon>Arthropoda</taxon>
        <taxon>Hexapoda</taxon>
        <taxon>Insecta</taxon>
        <taxon>Pterygota</taxon>
        <taxon>Neoptera</taxon>
        <taxon>Endopterygota</taxon>
        <taxon>Hymenoptera</taxon>
        <taxon>Apocrita</taxon>
        <taxon>Proctotrupomorpha</taxon>
        <taxon>Chalcidoidea</taxon>
        <taxon>Pteromalidae</taxon>
        <taxon>Pteromalinae</taxon>
        <taxon>Nasonia</taxon>
    </lineage>
</organism>
<evidence type="ECO:0000256" key="3">
    <source>
        <dbReference type="ARBA" id="ARBA00022989"/>
    </source>
</evidence>
<dbReference type="Proteomes" id="UP000002358">
    <property type="component" value="Chromosome 2"/>
</dbReference>
<sequence>MCTSMSAVLCRATLSSSSCISSLSIFAGKHVLRIAQNRRCLWSLSGKNCVQKNTSMTLFNQERFGSAGAISSGAVPGVLTKTQAKELAVRLTADERKVLIAALQECQSQKLKAEYEGQLAAFRWRSKFGRPSKVPSLGDVDPTGSYCAVPDDWLLRKYAETVPQPTTRELMRVSVANAIPFVGFGFLDNAIMIIAGDSIEATMGVFISLSTMTAAAFGNTISDILGIGSAFYVELLAQKIGFEPPKLTPIQLDLPKSRRAANFGRVFGVTIGCLLGMLPLLILHKEDKKDEPDKEPPNKEEEKK</sequence>
<dbReference type="PANTHER" id="PTHR21706">
    <property type="entry name" value="TRANSMEMBRANE PROTEIN 65"/>
    <property type="match status" value="1"/>
</dbReference>
<dbReference type="OrthoDB" id="430821at2759"/>
<dbReference type="Pfam" id="PF10507">
    <property type="entry name" value="TMEM65"/>
    <property type="match status" value="1"/>
</dbReference>
<keyword evidence="3 5" id="KW-1133">Transmembrane helix</keyword>
<dbReference type="GO" id="GO:0005739">
    <property type="term" value="C:mitochondrion"/>
    <property type="evidence" value="ECO:0007669"/>
    <property type="project" value="TreeGrafter"/>
</dbReference>
<accession>A0A7M7G1T1</accession>
<evidence type="ECO:0000313" key="6">
    <source>
        <dbReference type="EnsemblMetazoa" id="XP_001599373"/>
    </source>
</evidence>
<keyword evidence="4 5" id="KW-0472">Membrane</keyword>
<dbReference type="FunCoup" id="A0A7M7G1T1">
    <property type="interactions" value="12"/>
</dbReference>
<dbReference type="KEGG" id="nvi:100114325"/>
<evidence type="ECO:0000256" key="2">
    <source>
        <dbReference type="ARBA" id="ARBA00022692"/>
    </source>
</evidence>
<dbReference type="AlphaFoldDB" id="A0A7M7G1T1"/>
<protein>
    <recommendedName>
        <fullName evidence="8">Transmembrane protein 65</fullName>
    </recommendedName>
</protein>
<evidence type="ECO:0000256" key="4">
    <source>
        <dbReference type="ARBA" id="ARBA00023136"/>
    </source>
</evidence>
<name>A0A7M7G1T1_NASVI</name>
<dbReference type="EnsemblMetazoa" id="XM_001599323">
    <property type="protein sequence ID" value="XP_001599373"/>
    <property type="gene ID" value="LOC100114325"/>
</dbReference>
<evidence type="ECO:0000256" key="1">
    <source>
        <dbReference type="ARBA" id="ARBA00004141"/>
    </source>
</evidence>
<gene>
    <name evidence="6" type="primary">100114325</name>
</gene>
<comment type="subcellular location">
    <subcellularLocation>
        <location evidence="1">Membrane</location>
        <topology evidence="1">Multi-pass membrane protein</topology>
    </subcellularLocation>
</comment>
<evidence type="ECO:0008006" key="8">
    <source>
        <dbReference type="Google" id="ProtNLM"/>
    </source>
</evidence>
<reference evidence="6" key="1">
    <citation type="submission" date="2021-01" db="UniProtKB">
        <authorList>
            <consortium name="EnsemblMetazoa"/>
        </authorList>
    </citation>
    <scope>IDENTIFICATION</scope>
</reference>
<dbReference type="InParanoid" id="A0A7M7G1T1"/>
<keyword evidence="2 5" id="KW-0812">Transmembrane</keyword>
<dbReference type="GO" id="GO:0016020">
    <property type="term" value="C:membrane"/>
    <property type="evidence" value="ECO:0007669"/>
    <property type="project" value="UniProtKB-SubCell"/>
</dbReference>
<proteinExistence type="predicted"/>